<keyword evidence="4" id="KW-0808">Transferase</keyword>
<dbReference type="Proteomes" id="UP001235744">
    <property type="component" value="Chromosome"/>
</dbReference>
<feature type="transmembrane region" description="Helical" evidence="2">
    <location>
        <begin position="116"/>
        <end position="134"/>
    </location>
</feature>
<keyword evidence="4" id="KW-0012">Acyltransferase</keyword>
<proteinExistence type="predicted"/>
<keyword evidence="5" id="KW-1185">Reference proteome</keyword>
<keyword evidence="2" id="KW-0472">Membrane</keyword>
<evidence type="ECO:0000313" key="5">
    <source>
        <dbReference type="Proteomes" id="UP001235744"/>
    </source>
</evidence>
<evidence type="ECO:0000313" key="4">
    <source>
        <dbReference type="EMBL" id="WLQ59010.1"/>
    </source>
</evidence>
<keyword evidence="2" id="KW-1133">Transmembrane helix</keyword>
<feature type="transmembrane region" description="Helical" evidence="2">
    <location>
        <begin position="300"/>
        <end position="318"/>
    </location>
</feature>
<feature type="transmembrane region" description="Helical" evidence="2">
    <location>
        <begin position="229"/>
        <end position="248"/>
    </location>
</feature>
<evidence type="ECO:0000256" key="1">
    <source>
        <dbReference type="SAM" id="MobiDB-lite"/>
    </source>
</evidence>
<feature type="domain" description="Acyltransferase 3" evidence="3">
    <location>
        <begin position="52"/>
        <end position="349"/>
    </location>
</feature>
<feature type="transmembrane region" description="Helical" evidence="2">
    <location>
        <begin position="333"/>
        <end position="354"/>
    </location>
</feature>
<feature type="transmembrane region" description="Helical" evidence="2">
    <location>
        <begin position="86"/>
        <end position="104"/>
    </location>
</feature>
<feature type="transmembrane region" description="Helical" evidence="2">
    <location>
        <begin position="57"/>
        <end position="74"/>
    </location>
</feature>
<reference evidence="4 5" key="1">
    <citation type="submission" date="2023-03" db="EMBL/GenBank/DDBJ databases">
        <title>Isolation and description of six Streptomyces strains from soil environments, able to metabolize different microbial glucans.</title>
        <authorList>
            <person name="Widen T."/>
            <person name="Larsbrink J."/>
        </authorList>
    </citation>
    <scope>NUCLEOTIDE SEQUENCE [LARGE SCALE GENOMIC DNA]</scope>
    <source>
        <strain evidence="4 5">Alt2</strain>
    </source>
</reference>
<dbReference type="InterPro" id="IPR002656">
    <property type="entry name" value="Acyl_transf_3_dom"/>
</dbReference>
<gene>
    <name evidence="4" type="ORF">P8A19_27865</name>
</gene>
<sequence>MFQAPNVFQRATLPPATRESEPRRQAPSATDDAAAPAPARPAQAVGTKRRDAYFDNAKYLAIVLVAVAHSWVPVMDGSRAARALYMVTYTFHMPAFIIISGYFSRSFDMSPAKVKRLVTGVAVPYVVFETAYSLFRRYADDPGAPITLTEPWYLTWFLAALFIWRLTTPLWRSLRHPLAVSLVIASLASLAPGIGDDLDLPRVLQFLPYFVLGLQLKPEHFQLVRRREVRLLALPLFAVALVFAYWAAPRMELGWFLHNSSAQDMGNPWWTGVVMTFALFGCATLLTAAFLSLVPRRHMWFTVLGAGTICGYLLHGFMVKGATYAGVFDRNEWLISPTGLVLVSVVAAAGVTLLCTPPVRRALRCVTEPDMNWAFRRESAKL</sequence>
<accession>A0ABY9IUS3</accession>
<evidence type="ECO:0000259" key="3">
    <source>
        <dbReference type="Pfam" id="PF01757"/>
    </source>
</evidence>
<name>A0ABY9IUS3_9ACTN</name>
<dbReference type="PANTHER" id="PTHR37312">
    <property type="entry name" value="MEMBRANE-BOUND ACYLTRANSFERASE YKRP-RELATED"/>
    <property type="match status" value="1"/>
</dbReference>
<dbReference type="GO" id="GO:0016746">
    <property type="term" value="F:acyltransferase activity"/>
    <property type="evidence" value="ECO:0007669"/>
    <property type="project" value="UniProtKB-KW"/>
</dbReference>
<protein>
    <submittedName>
        <fullName evidence="4">Acyltransferase family protein</fullName>
    </submittedName>
</protein>
<dbReference type="InterPro" id="IPR052734">
    <property type="entry name" value="Nod_factor_acetyltransferase"/>
</dbReference>
<organism evidence="4 5">
    <name type="scientific">Streptomyces poriferorum</name>
    <dbReference type="NCBI Taxonomy" id="2798799"/>
    <lineage>
        <taxon>Bacteria</taxon>
        <taxon>Bacillati</taxon>
        <taxon>Actinomycetota</taxon>
        <taxon>Actinomycetes</taxon>
        <taxon>Kitasatosporales</taxon>
        <taxon>Streptomycetaceae</taxon>
        <taxon>Streptomyces</taxon>
    </lineage>
</organism>
<feature type="region of interest" description="Disordered" evidence="1">
    <location>
        <begin position="1"/>
        <end position="44"/>
    </location>
</feature>
<dbReference type="PANTHER" id="PTHR37312:SF1">
    <property type="entry name" value="MEMBRANE-BOUND ACYLTRANSFERASE YKRP-RELATED"/>
    <property type="match status" value="1"/>
</dbReference>
<dbReference type="EMBL" id="CP120988">
    <property type="protein sequence ID" value="WLQ59010.1"/>
    <property type="molecule type" value="Genomic_DNA"/>
</dbReference>
<dbReference type="Pfam" id="PF01757">
    <property type="entry name" value="Acyl_transf_3"/>
    <property type="match status" value="1"/>
</dbReference>
<feature type="transmembrane region" description="Helical" evidence="2">
    <location>
        <begin position="154"/>
        <end position="171"/>
    </location>
</feature>
<evidence type="ECO:0000256" key="2">
    <source>
        <dbReference type="SAM" id="Phobius"/>
    </source>
</evidence>
<feature type="transmembrane region" description="Helical" evidence="2">
    <location>
        <begin position="268"/>
        <end position="293"/>
    </location>
</feature>
<feature type="compositionally biased region" description="Low complexity" evidence="1">
    <location>
        <begin position="25"/>
        <end position="44"/>
    </location>
</feature>
<dbReference type="RefSeq" id="WP_306070065.1">
    <property type="nucleotide sequence ID" value="NZ_CP120988.1"/>
</dbReference>
<keyword evidence="2" id="KW-0812">Transmembrane</keyword>